<proteinExistence type="predicted"/>
<keyword evidence="3" id="KW-1185">Reference proteome</keyword>
<gene>
    <name evidence="2" type="ORF">T440DRAFT_532646</name>
</gene>
<feature type="region of interest" description="Disordered" evidence="1">
    <location>
        <begin position="698"/>
        <end position="778"/>
    </location>
</feature>
<feature type="region of interest" description="Disordered" evidence="1">
    <location>
        <begin position="61"/>
        <end position="101"/>
    </location>
</feature>
<feature type="compositionally biased region" description="Basic and acidic residues" evidence="1">
    <location>
        <begin position="157"/>
        <end position="166"/>
    </location>
</feature>
<feature type="region of interest" description="Disordered" evidence="1">
    <location>
        <begin position="141"/>
        <end position="185"/>
    </location>
</feature>
<feature type="compositionally biased region" description="Low complexity" evidence="1">
    <location>
        <begin position="762"/>
        <end position="777"/>
    </location>
</feature>
<feature type="compositionally biased region" description="Polar residues" evidence="1">
    <location>
        <begin position="167"/>
        <end position="178"/>
    </location>
</feature>
<accession>A0A6A7B4G8</accession>
<feature type="compositionally biased region" description="Basic and acidic residues" evidence="1">
    <location>
        <begin position="745"/>
        <end position="760"/>
    </location>
</feature>
<dbReference type="AlphaFoldDB" id="A0A6A7B4G8"/>
<dbReference type="Proteomes" id="UP000799423">
    <property type="component" value="Unassembled WGS sequence"/>
</dbReference>
<feature type="compositionally biased region" description="Polar residues" evidence="1">
    <location>
        <begin position="242"/>
        <end position="264"/>
    </location>
</feature>
<feature type="compositionally biased region" description="Polar residues" evidence="1">
    <location>
        <begin position="61"/>
        <end position="74"/>
    </location>
</feature>
<name>A0A6A7B4G8_9PLEO</name>
<feature type="region of interest" description="Disordered" evidence="1">
    <location>
        <begin position="233"/>
        <end position="264"/>
    </location>
</feature>
<evidence type="ECO:0000256" key="1">
    <source>
        <dbReference type="SAM" id="MobiDB-lite"/>
    </source>
</evidence>
<evidence type="ECO:0000313" key="2">
    <source>
        <dbReference type="EMBL" id="KAF2850192.1"/>
    </source>
</evidence>
<sequence>MAKSRNKRQLARLETAGAAIVNTRAQQHGELQQQAYGTMKKMYPQHQASLLDRMTRDDQIELQSQQRGEAQASQEHGGAKKRKRGETDNGAQQQKRKRINTNFNVITQFQGVQNEYGGRTVALENTAPSAKDLRTLQHMSDEQKMAHRRDRFANASIERRIDEASKTTRSNRSSAAHTRNTHEERKMAEVEKAVAANPLYPNAHGDNGGSHDQDGVIVGEKYFSNMDVVGESTPAKSAGHTIHQTANARSDSVLQSSPPLTANSQKVGDIVDQKVHNTPLQHSPSPDQKNTAKGRETSDTVNLDTGALHNAQKHAAQTKPIRLKMTIQKLQAPRVVINDNRQPIVESNPEYVLEYKPYDFTSVLLMASFNIMHDEKAEGSVDRWYKSNQILNRQAMDMYKRPWTSQDLGRKTVDKTLPTYIINDCDLYFGDDQKIYIATEMGLLLVAEYCKAIGVPDEQAVRFEGRKPKWVKKLEADRHYRRVELYHPQNKDSYLQPCISLELGSTVEIYERREAVDAEGIAWDFAYGRRTEDGVRGFFDYGHTCRMDWGMDPGDEVDAPDPSVIDWGKFDYGPGARNARTYMAVMTAGRYAPQPQGQSSTVIRATAATGDGLGTLNTSTTPTVVGSMALTGLKAAATAPASPATTNIATFAPLAIQEQSHESVILAEAAAAASIETPDISLKHTVGRSAMLSVAGRPMDHCSQDSADAANTDVNNDKQDVSQVTGDVEELGSTRCDSHTPIIDRNGEDVKTNNKTEKAAHSNVASDVSVAPSAPSPLTISVGTIRRRVGPNEYVEDEIDYDDDEL</sequence>
<dbReference type="OrthoDB" id="3800937at2759"/>
<evidence type="ECO:0000313" key="3">
    <source>
        <dbReference type="Proteomes" id="UP000799423"/>
    </source>
</evidence>
<feature type="region of interest" description="Disordered" evidence="1">
    <location>
        <begin position="276"/>
        <end position="299"/>
    </location>
</feature>
<protein>
    <submittedName>
        <fullName evidence="2">Uncharacterized protein</fullName>
    </submittedName>
</protein>
<feature type="compositionally biased region" description="Polar residues" evidence="1">
    <location>
        <begin position="276"/>
        <end position="291"/>
    </location>
</feature>
<reference evidence="2" key="1">
    <citation type="submission" date="2020-01" db="EMBL/GenBank/DDBJ databases">
        <authorList>
            <consortium name="DOE Joint Genome Institute"/>
            <person name="Haridas S."/>
            <person name="Albert R."/>
            <person name="Binder M."/>
            <person name="Bloem J."/>
            <person name="Labutti K."/>
            <person name="Salamov A."/>
            <person name="Andreopoulos B."/>
            <person name="Baker S.E."/>
            <person name="Barry K."/>
            <person name="Bills G."/>
            <person name="Bluhm B.H."/>
            <person name="Cannon C."/>
            <person name="Castanera R."/>
            <person name="Culley D.E."/>
            <person name="Daum C."/>
            <person name="Ezra D."/>
            <person name="Gonzalez J.B."/>
            <person name="Henrissat B."/>
            <person name="Kuo A."/>
            <person name="Liang C."/>
            <person name="Lipzen A."/>
            <person name="Lutzoni F."/>
            <person name="Magnuson J."/>
            <person name="Mondo S."/>
            <person name="Nolan M."/>
            <person name="Ohm R."/>
            <person name="Pangilinan J."/>
            <person name="Park H.-J."/>
            <person name="Ramirez L."/>
            <person name="Alfaro M."/>
            <person name="Sun H."/>
            <person name="Tritt A."/>
            <person name="Yoshinaga Y."/>
            <person name="Zwiers L.-H."/>
            <person name="Turgeon B.G."/>
            <person name="Goodwin S.B."/>
            <person name="Spatafora J.W."/>
            <person name="Crous P.W."/>
            <person name="Grigoriev I.V."/>
        </authorList>
    </citation>
    <scope>NUCLEOTIDE SEQUENCE</scope>
    <source>
        <strain evidence="2">IPT5</strain>
    </source>
</reference>
<dbReference type="EMBL" id="MU006308">
    <property type="protein sequence ID" value="KAF2850192.1"/>
    <property type="molecule type" value="Genomic_DNA"/>
</dbReference>
<organism evidence="2 3">
    <name type="scientific">Plenodomus tracheiphilus IPT5</name>
    <dbReference type="NCBI Taxonomy" id="1408161"/>
    <lineage>
        <taxon>Eukaryota</taxon>
        <taxon>Fungi</taxon>
        <taxon>Dikarya</taxon>
        <taxon>Ascomycota</taxon>
        <taxon>Pezizomycotina</taxon>
        <taxon>Dothideomycetes</taxon>
        <taxon>Pleosporomycetidae</taxon>
        <taxon>Pleosporales</taxon>
        <taxon>Pleosporineae</taxon>
        <taxon>Leptosphaeriaceae</taxon>
        <taxon>Plenodomus</taxon>
    </lineage>
</organism>